<feature type="non-terminal residue" evidence="1">
    <location>
        <position position="1"/>
    </location>
</feature>
<dbReference type="EMBL" id="CAJHNH020000504">
    <property type="protein sequence ID" value="CAG5118144.1"/>
    <property type="molecule type" value="Genomic_DNA"/>
</dbReference>
<sequence>LCSRSGILRFVDVEITIQQQNQTDSSVTAWMVNQRIDSTNPWIGTLDRNKLIRGEMLRHL</sequence>
<gene>
    <name evidence="1" type="ORF">CUNI_LOCUS3702</name>
</gene>
<reference evidence="1" key="1">
    <citation type="submission" date="2021-04" db="EMBL/GenBank/DDBJ databases">
        <authorList>
            <consortium name="Molecular Ecology Group"/>
        </authorList>
    </citation>
    <scope>NUCLEOTIDE SEQUENCE</scope>
</reference>
<comment type="caution">
    <text evidence="1">The sequence shown here is derived from an EMBL/GenBank/DDBJ whole genome shotgun (WGS) entry which is preliminary data.</text>
</comment>
<evidence type="ECO:0000313" key="2">
    <source>
        <dbReference type="Proteomes" id="UP000678393"/>
    </source>
</evidence>
<name>A0A8S3YMI9_9EUPU</name>
<feature type="non-terminal residue" evidence="1">
    <location>
        <position position="60"/>
    </location>
</feature>
<evidence type="ECO:0000313" key="1">
    <source>
        <dbReference type="EMBL" id="CAG5118144.1"/>
    </source>
</evidence>
<dbReference type="AlphaFoldDB" id="A0A8S3YMI9"/>
<proteinExistence type="predicted"/>
<keyword evidence="2" id="KW-1185">Reference proteome</keyword>
<accession>A0A8S3YMI9</accession>
<dbReference type="Proteomes" id="UP000678393">
    <property type="component" value="Unassembled WGS sequence"/>
</dbReference>
<organism evidence="1 2">
    <name type="scientific">Candidula unifasciata</name>
    <dbReference type="NCBI Taxonomy" id="100452"/>
    <lineage>
        <taxon>Eukaryota</taxon>
        <taxon>Metazoa</taxon>
        <taxon>Spiralia</taxon>
        <taxon>Lophotrochozoa</taxon>
        <taxon>Mollusca</taxon>
        <taxon>Gastropoda</taxon>
        <taxon>Heterobranchia</taxon>
        <taxon>Euthyneura</taxon>
        <taxon>Panpulmonata</taxon>
        <taxon>Eupulmonata</taxon>
        <taxon>Stylommatophora</taxon>
        <taxon>Helicina</taxon>
        <taxon>Helicoidea</taxon>
        <taxon>Geomitridae</taxon>
        <taxon>Candidula</taxon>
    </lineage>
</organism>
<protein>
    <submittedName>
        <fullName evidence="1">Uncharacterized protein</fullName>
    </submittedName>
</protein>